<accession>A0A820PWQ0</accession>
<feature type="non-terminal residue" evidence="1">
    <location>
        <position position="104"/>
    </location>
</feature>
<comment type="caution">
    <text evidence="1">The sequence shown here is derived from an EMBL/GenBank/DDBJ whole genome shotgun (WGS) entry which is preliminary data.</text>
</comment>
<name>A0A820PWQ0_9BILA</name>
<evidence type="ECO:0000313" key="1">
    <source>
        <dbReference type="EMBL" id="CAF4413727.1"/>
    </source>
</evidence>
<dbReference type="EMBL" id="CAJOAZ010027972">
    <property type="protein sequence ID" value="CAF4413727.1"/>
    <property type="molecule type" value="Genomic_DNA"/>
</dbReference>
<dbReference type="AlphaFoldDB" id="A0A820PWQ0"/>
<protein>
    <submittedName>
        <fullName evidence="1">Uncharacterized protein</fullName>
    </submittedName>
</protein>
<feature type="non-terminal residue" evidence="1">
    <location>
        <position position="1"/>
    </location>
</feature>
<gene>
    <name evidence="1" type="ORF">OXD698_LOCUS52199</name>
</gene>
<proteinExistence type="predicted"/>
<evidence type="ECO:0000313" key="2">
    <source>
        <dbReference type="Proteomes" id="UP000663844"/>
    </source>
</evidence>
<organism evidence="1 2">
    <name type="scientific">Adineta steineri</name>
    <dbReference type="NCBI Taxonomy" id="433720"/>
    <lineage>
        <taxon>Eukaryota</taxon>
        <taxon>Metazoa</taxon>
        <taxon>Spiralia</taxon>
        <taxon>Gnathifera</taxon>
        <taxon>Rotifera</taxon>
        <taxon>Eurotatoria</taxon>
        <taxon>Bdelloidea</taxon>
        <taxon>Adinetida</taxon>
        <taxon>Adinetidae</taxon>
        <taxon>Adineta</taxon>
    </lineage>
</organism>
<dbReference type="Proteomes" id="UP000663844">
    <property type="component" value="Unassembled WGS sequence"/>
</dbReference>
<sequence>KSFSLRCKNFFSSKFVFHSQEYGERFEIGGNELPRHGEKMLRPLIPFSPLCHWLKASSPTHFKEVCHAYISQIRPIYTKEIHGFFESARLGVMKGIAPMLDKRA</sequence>
<reference evidence="1" key="1">
    <citation type="submission" date="2021-02" db="EMBL/GenBank/DDBJ databases">
        <authorList>
            <person name="Nowell W R."/>
        </authorList>
    </citation>
    <scope>NUCLEOTIDE SEQUENCE</scope>
</reference>